<name>A0A6J0TVB0_9SAUR</name>
<evidence type="ECO:0000259" key="2">
    <source>
        <dbReference type="Pfam" id="PF03807"/>
    </source>
</evidence>
<dbReference type="SUPFAM" id="SSF51735">
    <property type="entry name" value="NAD(P)-binding Rossmann-fold domains"/>
    <property type="match status" value="1"/>
</dbReference>
<dbReference type="Pfam" id="PF03807">
    <property type="entry name" value="F420_oxidored"/>
    <property type="match status" value="1"/>
</dbReference>
<reference evidence="4" key="2">
    <citation type="submission" date="2025-08" db="UniProtKB">
        <authorList>
            <consortium name="RefSeq"/>
        </authorList>
    </citation>
    <scope>IDENTIFICATION</scope>
</reference>
<comment type="similarity">
    <text evidence="1">Belongs to the pyrroline-5-carboxylate reductase family.</text>
</comment>
<gene>
    <name evidence="4" type="primary">NOXRED1</name>
</gene>
<dbReference type="InterPro" id="IPR028939">
    <property type="entry name" value="P5C_Rdtase_cat_N"/>
</dbReference>
<dbReference type="Gene3D" id="3.40.50.720">
    <property type="entry name" value="NAD(P)-binding Rossmann-like Domain"/>
    <property type="match status" value="1"/>
</dbReference>
<dbReference type="PANTHER" id="PTHR11645">
    <property type="entry name" value="PYRROLINE-5-CARBOXYLATE REDUCTASE"/>
    <property type="match status" value="1"/>
</dbReference>
<accession>A0A6J0TVB0</accession>
<keyword evidence="3" id="KW-1185">Reference proteome</keyword>
<dbReference type="OrthoDB" id="195672at2759"/>
<dbReference type="PANTHER" id="PTHR11645:SF58">
    <property type="entry name" value="NADP-DEPENDENT OXIDOREDUCTASE DOMAIN-CONTAINING PROTEIN 1"/>
    <property type="match status" value="1"/>
</dbReference>
<reference evidence="3" key="1">
    <citation type="submission" date="2025-05" db="UniProtKB">
        <authorList>
            <consortium name="RefSeq"/>
        </authorList>
    </citation>
    <scope>NUCLEOTIDE SEQUENCE [LARGE SCALE GENOMIC DNA]</scope>
</reference>
<dbReference type="GeneID" id="110079363"/>
<dbReference type="Proteomes" id="UP001652642">
    <property type="component" value="Chromosome 1"/>
</dbReference>
<evidence type="ECO:0000313" key="4">
    <source>
        <dbReference type="RefSeq" id="XP_020650019.2"/>
    </source>
</evidence>
<protein>
    <submittedName>
        <fullName evidence="4">NADP-dependent oxidoreductase domain-containing protein 1</fullName>
    </submittedName>
</protein>
<evidence type="ECO:0000313" key="3">
    <source>
        <dbReference type="Proteomes" id="UP001652642"/>
    </source>
</evidence>
<proteinExistence type="inferred from homology"/>
<dbReference type="InterPro" id="IPR036291">
    <property type="entry name" value="NAD(P)-bd_dom_sf"/>
</dbReference>
<dbReference type="RefSeq" id="XP_020650019.2">
    <property type="nucleotide sequence ID" value="XM_020794360.2"/>
</dbReference>
<evidence type="ECO:0000256" key="1">
    <source>
        <dbReference type="ARBA" id="ARBA00005525"/>
    </source>
</evidence>
<organism evidence="3 4">
    <name type="scientific">Pogona vitticeps</name>
    <name type="common">central bearded dragon</name>
    <dbReference type="NCBI Taxonomy" id="103695"/>
    <lineage>
        <taxon>Eukaryota</taxon>
        <taxon>Metazoa</taxon>
        <taxon>Chordata</taxon>
        <taxon>Craniata</taxon>
        <taxon>Vertebrata</taxon>
        <taxon>Euteleostomi</taxon>
        <taxon>Lepidosauria</taxon>
        <taxon>Squamata</taxon>
        <taxon>Bifurcata</taxon>
        <taxon>Unidentata</taxon>
        <taxon>Episquamata</taxon>
        <taxon>Toxicofera</taxon>
        <taxon>Iguania</taxon>
        <taxon>Acrodonta</taxon>
        <taxon>Agamidae</taxon>
        <taxon>Amphibolurinae</taxon>
        <taxon>Pogona</taxon>
    </lineage>
</organism>
<sequence length="410" mass="45396">MAFIFFVSLAIVADAHLIFFKLKMADIMANLKTFQPEYGAGINEPLLHLRCRVKGLTATACAHILFFCKVLQATRPKKGKCEEPSASPQALNGSQTLKIGIIGGGHIGKQLARVLLQLTDISGKNIQISTRQPEKLSEFQMLGVNCFYNNRQLADWADVIFLCCLPSHLPNICSEVQDALKRCSIIYSLVTAIPLPRLRQLLSCNSIIRPQYRFRESAPFHMWTASRTLVEALRDPAVIQATCPCNPTGEIVVNTNWLAAVFYAALNSYTWQGLRYARALALLNQVCFPDDNAVTSGDDKSPPLLECENFINQAFASTLLPDDCLPWFDLTTVQLKDSPLSQLLTTDVFFRDNIASFYCNMLTGLPVNNEESVTASFTRANLSAVLLNPIKTCTLDGTSKAEEPSSADRF</sequence>
<feature type="domain" description="Pyrroline-5-carboxylate reductase catalytic N-terminal" evidence="2">
    <location>
        <begin position="98"/>
        <end position="186"/>
    </location>
</feature>